<dbReference type="Gene3D" id="3.40.50.1000">
    <property type="entry name" value="HAD superfamily/HAD-like"/>
    <property type="match status" value="1"/>
</dbReference>
<evidence type="ECO:0000313" key="2">
    <source>
        <dbReference type="Proteomes" id="UP001589747"/>
    </source>
</evidence>
<dbReference type="GO" id="GO:0016787">
    <property type="term" value="F:hydrolase activity"/>
    <property type="evidence" value="ECO:0007669"/>
    <property type="project" value="UniProtKB-KW"/>
</dbReference>
<comment type="caution">
    <text evidence="1">The sequence shown here is derived from an EMBL/GenBank/DDBJ whole genome shotgun (WGS) entry which is preliminary data.</text>
</comment>
<dbReference type="EMBL" id="JBHMDO010000017">
    <property type="protein sequence ID" value="MFB9326391.1"/>
    <property type="molecule type" value="Genomic_DNA"/>
</dbReference>
<accession>A0ABV5KMC7</accession>
<dbReference type="PANTHER" id="PTHR43434:SF1">
    <property type="entry name" value="PHOSPHOGLYCOLATE PHOSPHATASE"/>
    <property type="match status" value="1"/>
</dbReference>
<dbReference type="CDD" id="cd01427">
    <property type="entry name" value="HAD_like"/>
    <property type="match status" value="1"/>
</dbReference>
<evidence type="ECO:0000313" key="1">
    <source>
        <dbReference type="EMBL" id="MFB9326391.1"/>
    </source>
</evidence>
<name>A0ABV5KMC7_9BACL</name>
<dbReference type="SFLD" id="SFLDS00003">
    <property type="entry name" value="Haloacid_Dehalogenase"/>
    <property type="match status" value="1"/>
</dbReference>
<reference evidence="1 2" key="1">
    <citation type="submission" date="2024-09" db="EMBL/GenBank/DDBJ databases">
        <authorList>
            <person name="Sun Q."/>
            <person name="Mori K."/>
        </authorList>
    </citation>
    <scope>NUCLEOTIDE SEQUENCE [LARGE SCALE GENOMIC DNA]</scope>
    <source>
        <strain evidence="1 2">TISTR 2452</strain>
    </source>
</reference>
<dbReference type="SFLD" id="SFLDG01129">
    <property type="entry name" value="C1.5:_HAD__Beta-PGM__Phosphata"/>
    <property type="match status" value="1"/>
</dbReference>
<dbReference type="InterPro" id="IPR036412">
    <property type="entry name" value="HAD-like_sf"/>
</dbReference>
<keyword evidence="1" id="KW-0378">Hydrolase</keyword>
<gene>
    <name evidence="1" type="ORF">ACFFSY_10740</name>
</gene>
<proteinExistence type="predicted"/>
<dbReference type="RefSeq" id="WP_377493608.1">
    <property type="nucleotide sequence ID" value="NZ_JBHMDO010000017.1"/>
</dbReference>
<sequence>MEPEHWLSDLRVVIFDMDGTLYQDHTFMERYIRYLLEKTAAEPHTEEAVSLGMAILAGSHPVQCGHFYHAADDAVLVREAGRFVRALSWDGTELALRDDMAALTADEAALPEQLVPFGDPWGIAAVLGLRYKLPEEKRLEAFRRVREEMVREPYLFPTSRGLFEALAALTAIEKKVVMTNTYLESGLAFLHHMEIHHLFDEVYCGAEKPEGIARYITVLLAQGYKPEEILSVGDNGWNDLEPVRRLGGRTCLISPYASAESSRWDLRFTKLDELERLLRRIQQATTRRAAEYGQDRADQHLQEI</sequence>
<dbReference type="SUPFAM" id="SSF56784">
    <property type="entry name" value="HAD-like"/>
    <property type="match status" value="1"/>
</dbReference>
<dbReference type="InterPro" id="IPR023214">
    <property type="entry name" value="HAD_sf"/>
</dbReference>
<dbReference type="InterPro" id="IPR050155">
    <property type="entry name" value="HAD-like_hydrolase_sf"/>
</dbReference>
<dbReference type="Proteomes" id="UP001589747">
    <property type="component" value="Unassembled WGS sequence"/>
</dbReference>
<dbReference type="PANTHER" id="PTHR43434">
    <property type="entry name" value="PHOSPHOGLYCOLATE PHOSPHATASE"/>
    <property type="match status" value="1"/>
</dbReference>
<dbReference type="Pfam" id="PF00702">
    <property type="entry name" value="Hydrolase"/>
    <property type="match status" value="1"/>
</dbReference>
<dbReference type="EC" id="3.1.3.-" evidence="1"/>
<keyword evidence="2" id="KW-1185">Reference proteome</keyword>
<organism evidence="1 2">
    <name type="scientific">Paenibacillus aurantiacus</name>
    <dbReference type="NCBI Taxonomy" id="1936118"/>
    <lineage>
        <taxon>Bacteria</taxon>
        <taxon>Bacillati</taxon>
        <taxon>Bacillota</taxon>
        <taxon>Bacilli</taxon>
        <taxon>Bacillales</taxon>
        <taxon>Paenibacillaceae</taxon>
        <taxon>Paenibacillus</taxon>
    </lineage>
</organism>
<protein>
    <submittedName>
        <fullName evidence="1">HAD family hydrolase</fullName>
        <ecNumber evidence="1">3.1.3.-</ecNumber>
    </submittedName>
</protein>